<feature type="region of interest" description="Disordered" evidence="1">
    <location>
        <begin position="116"/>
        <end position="140"/>
    </location>
</feature>
<proteinExistence type="predicted"/>
<evidence type="ECO:0000313" key="3">
    <source>
        <dbReference type="Proteomes" id="UP001396334"/>
    </source>
</evidence>
<sequence length="244" mass="26912">MSPKRVAVILIDNFQLLHFSIFTQPASIFQRPEKNPLDLNYLPDDYTRDGKQVFEEGYSSERETETLNRARQLVFGNGNLATPGHLEYVPSSYHPSDPNLSFRSVCPPRLFSSSSSTLLPPTLQPPPQPYLHPSPSRLGSSYPSQYPNHGINDYYVGHVLGINNNLSHSQHHHQHNLNYLGGSDTNYTCIGAPVGTVFSHGSTRGSDLVGPGRVGGAGFKDVQQQASNIWTSDHPSAIQFEDGL</sequence>
<comment type="caution">
    <text evidence="2">The sequence shown here is derived from an EMBL/GenBank/DDBJ whole genome shotgun (WGS) entry which is preliminary data.</text>
</comment>
<feature type="compositionally biased region" description="Pro residues" evidence="1">
    <location>
        <begin position="122"/>
        <end position="132"/>
    </location>
</feature>
<dbReference type="EMBL" id="JBBPBN010000026">
    <property type="protein sequence ID" value="KAK9008100.1"/>
    <property type="molecule type" value="Genomic_DNA"/>
</dbReference>
<organism evidence="2 3">
    <name type="scientific">Hibiscus sabdariffa</name>
    <name type="common">roselle</name>
    <dbReference type="NCBI Taxonomy" id="183260"/>
    <lineage>
        <taxon>Eukaryota</taxon>
        <taxon>Viridiplantae</taxon>
        <taxon>Streptophyta</taxon>
        <taxon>Embryophyta</taxon>
        <taxon>Tracheophyta</taxon>
        <taxon>Spermatophyta</taxon>
        <taxon>Magnoliopsida</taxon>
        <taxon>eudicotyledons</taxon>
        <taxon>Gunneridae</taxon>
        <taxon>Pentapetalae</taxon>
        <taxon>rosids</taxon>
        <taxon>malvids</taxon>
        <taxon>Malvales</taxon>
        <taxon>Malvaceae</taxon>
        <taxon>Malvoideae</taxon>
        <taxon>Hibiscus</taxon>
    </lineage>
</organism>
<protein>
    <submittedName>
        <fullName evidence="2">Uncharacterized protein</fullName>
    </submittedName>
</protein>
<name>A0ABR2R5A1_9ROSI</name>
<reference evidence="2 3" key="1">
    <citation type="journal article" date="2024" name="G3 (Bethesda)">
        <title>Genome assembly of Hibiscus sabdariffa L. provides insights into metabolisms of medicinal natural products.</title>
        <authorList>
            <person name="Kim T."/>
        </authorList>
    </citation>
    <scope>NUCLEOTIDE SEQUENCE [LARGE SCALE GENOMIC DNA]</scope>
    <source>
        <strain evidence="2">TK-2024</strain>
        <tissue evidence="2">Old leaves</tissue>
    </source>
</reference>
<dbReference type="Proteomes" id="UP001396334">
    <property type="component" value="Unassembled WGS sequence"/>
</dbReference>
<keyword evidence="3" id="KW-1185">Reference proteome</keyword>
<gene>
    <name evidence="2" type="ORF">V6N11_075002</name>
</gene>
<evidence type="ECO:0000256" key="1">
    <source>
        <dbReference type="SAM" id="MobiDB-lite"/>
    </source>
</evidence>
<evidence type="ECO:0000313" key="2">
    <source>
        <dbReference type="EMBL" id="KAK9008100.1"/>
    </source>
</evidence>
<accession>A0ABR2R5A1</accession>